<dbReference type="AlphaFoldDB" id="A0A1M7Z763"/>
<feature type="transmembrane region" description="Helical" evidence="4">
    <location>
        <begin position="76"/>
        <end position="96"/>
    </location>
</feature>
<feature type="transmembrane region" description="Helical" evidence="4">
    <location>
        <begin position="365"/>
        <end position="386"/>
    </location>
</feature>
<feature type="transmembrane region" description="Helical" evidence="4">
    <location>
        <begin position="163"/>
        <end position="181"/>
    </location>
</feature>
<dbReference type="InterPro" id="IPR020846">
    <property type="entry name" value="MFS_dom"/>
</dbReference>
<feature type="domain" description="Major facilitator superfamily (MFS) profile" evidence="5">
    <location>
        <begin position="9"/>
        <end position="391"/>
    </location>
</feature>
<evidence type="ECO:0000256" key="4">
    <source>
        <dbReference type="SAM" id="Phobius"/>
    </source>
</evidence>
<dbReference type="EMBL" id="FRXN01000001">
    <property type="protein sequence ID" value="SHO60705.1"/>
    <property type="molecule type" value="Genomic_DNA"/>
</dbReference>
<dbReference type="InterPro" id="IPR011701">
    <property type="entry name" value="MFS"/>
</dbReference>
<dbReference type="InterPro" id="IPR036259">
    <property type="entry name" value="MFS_trans_sf"/>
</dbReference>
<dbReference type="STRING" id="1073327.SAMN04488108_0972"/>
<sequence length="400" mass="43256">MSQPTSRSALILIVIAQFLGTSLWFAGNAAIPEISKILGEPELTASITTAVQLGFISGTLIFAILSIPDRFPPNKVFLYSSLLAAFFNLGITLLPLHLFNLLIGRFLVGFFLAGIYPVGMKIAADYFQKGLGSALGFLVGALVLGTAFPHLIRALDLQFSWKFIFWTTSILASLGGILIGWKVPDGPFRKPSPKFDWGVIPRLSKLPALKGAASGYFGHMWELYTFWAFVPALVAYFSSQPTQTAFNAYLSFAIIGVGAISCGIGGLISVKKGSNTVALFSLVGSGICCLILWILPNSPDYLWIGFLLIWGMLVTADSPQFSTLVAQATPSEYKGTALTLVNCFGFSLTILSIQFAQFLQKWLELTQVLSLLFLGPAVGLLLFKIFKNKKEALSPSLPAS</sequence>
<evidence type="ECO:0000313" key="6">
    <source>
        <dbReference type="EMBL" id="SHO60705.1"/>
    </source>
</evidence>
<organism evidence="6 7">
    <name type="scientific">Algoriphagus zhangzhouensis</name>
    <dbReference type="NCBI Taxonomy" id="1073327"/>
    <lineage>
        <taxon>Bacteria</taxon>
        <taxon>Pseudomonadati</taxon>
        <taxon>Bacteroidota</taxon>
        <taxon>Cytophagia</taxon>
        <taxon>Cytophagales</taxon>
        <taxon>Cyclobacteriaceae</taxon>
        <taxon>Algoriphagus</taxon>
    </lineage>
</organism>
<feature type="transmembrane region" description="Helical" evidence="4">
    <location>
        <begin position="131"/>
        <end position="151"/>
    </location>
</feature>
<dbReference type="Proteomes" id="UP000184609">
    <property type="component" value="Unassembled WGS sequence"/>
</dbReference>
<evidence type="ECO:0000256" key="3">
    <source>
        <dbReference type="ARBA" id="ARBA00023136"/>
    </source>
</evidence>
<dbReference type="PANTHER" id="PTHR23521:SF3">
    <property type="entry name" value="MFS TRANSPORTER"/>
    <property type="match status" value="1"/>
</dbReference>
<dbReference type="SUPFAM" id="SSF103473">
    <property type="entry name" value="MFS general substrate transporter"/>
    <property type="match status" value="1"/>
</dbReference>
<proteinExistence type="predicted"/>
<keyword evidence="7" id="KW-1185">Reference proteome</keyword>
<dbReference type="GO" id="GO:0005886">
    <property type="term" value="C:plasma membrane"/>
    <property type="evidence" value="ECO:0007669"/>
    <property type="project" value="TreeGrafter"/>
</dbReference>
<evidence type="ECO:0000313" key="7">
    <source>
        <dbReference type="Proteomes" id="UP000184609"/>
    </source>
</evidence>
<feature type="transmembrane region" description="Helical" evidence="4">
    <location>
        <begin position="337"/>
        <end position="359"/>
    </location>
</feature>
<feature type="transmembrane region" description="Helical" evidence="4">
    <location>
        <begin position="220"/>
        <end position="237"/>
    </location>
</feature>
<dbReference type="Gene3D" id="1.20.1250.20">
    <property type="entry name" value="MFS general substrate transporter like domains"/>
    <property type="match status" value="1"/>
</dbReference>
<evidence type="ECO:0000256" key="1">
    <source>
        <dbReference type="ARBA" id="ARBA00022692"/>
    </source>
</evidence>
<feature type="transmembrane region" description="Helical" evidence="4">
    <location>
        <begin position="301"/>
        <end position="325"/>
    </location>
</feature>
<dbReference type="Pfam" id="PF07690">
    <property type="entry name" value="MFS_1"/>
    <property type="match status" value="1"/>
</dbReference>
<keyword evidence="3 4" id="KW-0472">Membrane</keyword>
<dbReference type="RefSeq" id="WP_073570590.1">
    <property type="nucleotide sequence ID" value="NZ_FRXN01000001.1"/>
</dbReference>
<gene>
    <name evidence="6" type="ORF">SAMN04488108_0972</name>
</gene>
<dbReference type="PROSITE" id="PS50850">
    <property type="entry name" value="MFS"/>
    <property type="match status" value="1"/>
</dbReference>
<dbReference type="OrthoDB" id="9781976at2"/>
<dbReference type="GO" id="GO:0022857">
    <property type="term" value="F:transmembrane transporter activity"/>
    <property type="evidence" value="ECO:0007669"/>
    <property type="project" value="InterPro"/>
</dbReference>
<feature type="transmembrane region" description="Helical" evidence="4">
    <location>
        <begin position="102"/>
        <end position="119"/>
    </location>
</feature>
<evidence type="ECO:0000259" key="5">
    <source>
        <dbReference type="PROSITE" id="PS50850"/>
    </source>
</evidence>
<accession>A0A1M7Z763</accession>
<feature type="transmembrane region" description="Helical" evidence="4">
    <location>
        <begin position="9"/>
        <end position="31"/>
    </location>
</feature>
<reference evidence="7" key="1">
    <citation type="submission" date="2016-12" db="EMBL/GenBank/DDBJ databases">
        <authorList>
            <person name="Varghese N."/>
            <person name="Submissions S."/>
        </authorList>
    </citation>
    <scope>NUCLEOTIDE SEQUENCE [LARGE SCALE GENOMIC DNA]</scope>
    <source>
        <strain evidence="7">DSM 25035</strain>
    </source>
</reference>
<feature type="transmembrane region" description="Helical" evidence="4">
    <location>
        <begin position="43"/>
        <end position="64"/>
    </location>
</feature>
<keyword evidence="1 4" id="KW-0812">Transmembrane</keyword>
<protein>
    <submittedName>
        <fullName evidence="6">Predicted arabinose efflux permease, MFS family</fullName>
    </submittedName>
</protein>
<feature type="transmembrane region" description="Helical" evidence="4">
    <location>
        <begin position="277"/>
        <end position="295"/>
    </location>
</feature>
<name>A0A1M7Z763_9BACT</name>
<keyword evidence="2 4" id="KW-1133">Transmembrane helix</keyword>
<feature type="transmembrane region" description="Helical" evidence="4">
    <location>
        <begin position="249"/>
        <end position="270"/>
    </location>
</feature>
<dbReference type="PANTHER" id="PTHR23521">
    <property type="entry name" value="TRANSPORTER MFS SUPERFAMILY"/>
    <property type="match status" value="1"/>
</dbReference>
<evidence type="ECO:0000256" key="2">
    <source>
        <dbReference type="ARBA" id="ARBA00022989"/>
    </source>
</evidence>